<dbReference type="InterPro" id="IPR015943">
    <property type="entry name" value="WD40/YVTN_repeat-like_dom_sf"/>
</dbReference>
<keyword evidence="9" id="KW-1185">Reference proteome</keyword>
<feature type="compositionally biased region" description="Polar residues" evidence="6">
    <location>
        <begin position="42"/>
        <end position="55"/>
    </location>
</feature>
<dbReference type="Gene3D" id="2.130.10.10">
    <property type="entry name" value="YVTN repeat-like/Quinoprotein amine dehydrogenase"/>
    <property type="match status" value="1"/>
</dbReference>
<reference evidence="8 9" key="1">
    <citation type="journal article" date="2019" name="Sci. Rep.">
        <title>Nanopore sequencing improves the draft genome of the human pathogenic amoeba Naegleria fowleri.</title>
        <authorList>
            <person name="Liechti N."/>
            <person name="Schurch N."/>
            <person name="Bruggmann R."/>
            <person name="Wittwer M."/>
        </authorList>
    </citation>
    <scope>NUCLEOTIDE SEQUENCE [LARGE SCALE GENOMIC DNA]</scope>
    <source>
        <strain evidence="8 9">ATCC 30894</strain>
    </source>
</reference>
<feature type="repeat" description="WD" evidence="5">
    <location>
        <begin position="226"/>
        <end position="257"/>
    </location>
</feature>
<evidence type="ECO:0000256" key="3">
    <source>
        <dbReference type="ARBA" id="ARBA00022737"/>
    </source>
</evidence>
<dbReference type="InterPro" id="IPR012972">
    <property type="entry name" value="NLE"/>
</dbReference>
<dbReference type="PRINTS" id="PR00319">
    <property type="entry name" value="GPROTEINB"/>
</dbReference>
<dbReference type="GO" id="GO:0005730">
    <property type="term" value="C:nucleolus"/>
    <property type="evidence" value="ECO:0007669"/>
    <property type="project" value="UniProtKB-SubCell"/>
</dbReference>
<dbReference type="RefSeq" id="XP_044560566.1">
    <property type="nucleotide sequence ID" value="XM_044708677.1"/>
</dbReference>
<sequence>MPKSNNSTKRKRMEEEASSSVTSSSSFNHQEDDDHRQEGSEASHSVQGASKQPKMTESGIASERRYFIEFVSGIDSEKTGTTVEIDANMSKTQLNQLLNSNLFLDNEEELPYSFIVNGEEITSSVRDTLLATLTEQLSSKNQNSLKKREDMFDFASTQDAPLQIVYHPQALFRVRPVSRCTSTLPGHSEAILSVNFSPNGEQLATGSGDNTVRIWDLNTEMPQFTLKGHESWVLCVAWSPDAKKLASGGKDGLVKIWYGDSGKKCGNVLRGHKKWITGLTWEPFLKSTKCRRVASCSKDGMIIVWDVVLSKKEFTLSGHSKGVTSIMWGINDILYSCSQDCTVRLWNTETQQCTQILSGHAHWVNTMSVSTEYFLRRGAFDHNCEPLPESEEDIEKRRQDLLTLYNKTFGSQPIRIITGSDDNTLILWEPTKSDKPVARLTGHKGVVNQVKFSPDGRLIASASFDKTIKLWDAQTGKYLCSLRGHVGAVYQCCWSGDSRLLLTASKDSTAKVWDVQKRQLLNDMPGHYDEVFAVDWSPGGDKAASGGKDRVLKM</sequence>
<name>A0A6A5BD75_NAEFO</name>
<dbReference type="VEuPathDB" id="AmoebaDB:NF0104500"/>
<feature type="repeat" description="WD" evidence="5">
    <location>
        <begin position="524"/>
        <end position="554"/>
    </location>
</feature>
<evidence type="ECO:0000256" key="5">
    <source>
        <dbReference type="PROSITE-ProRule" id="PRU00221"/>
    </source>
</evidence>
<dbReference type="Pfam" id="PF00400">
    <property type="entry name" value="WD40"/>
    <property type="match status" value="7"/>
</dbReference>
<dbReference type="AlphaFoldDB" id="A0A6A5BD75"/>
<dbReference type="SMART" id="SM00320">
    <property type="entry name" value="WD40"/>
    <property type="match status" value="8"/>
</dbReference>
<dbReference type="CDD" id="cd00200">
    <property type="entry name" value="WD40"/>
    <property type="match status" value="1"/>
</dbReference>
<keyword evidence="4" id="KW-0539">Nucleus</keyword>
<proteinExistence type="predicted"/>
<accession>A0A6A5BD75</accession>
<dbReference type="Proteomes" id="UP000444721">
    <property type="component" value="Unassembled WGS sequence"/>
</dbReference>
<dbReference type="GO" id="GO:0000027">
    <property type="term" value="P:ribosomal large subunit assembly"/>
    <property type="evidence" value="ECO:0007669"/>
    <property type="project" value="TreeGrafter"/>
</dbReference>
<evidence type="ECO:0000256" key="4">
    <source>
        <dbReference type="ARBA" id="ARBA00023242"/>
    </source>
</evidence>
<protein>
    <recommendedName>
        <fullName evidence="7">NLE domain-containing protein</fullName>
    </recommendedName>
</protein>
<dbReference type="VEuPathDB" id="AmoebaDB:NfTy_052230"/>
<dbReference type="Pfam" id="PF08154">
    <property type="entry name" value="NLE"/>
    <property type="match status" value="1"/>
</dbReference>
<evidence type="ECO:0000313" key="9">
    <source>
        <dbReference type="Proteomes" id="UP000444721"/>
    </source>
</evidence>
<comment type="subcellular location">
    <subcellularLocation>
        <location evidence="1">Nucleus</location>
        <location evidence="1">Nucleolus</location>
    </subcellularLocation>
</comment>
<feature type="repeat" description="WD" evidence="5">
    <location>
        <begin position="316"/>
        <end position="356"/>
    </location>
</feature>
<feature type="region of interest" description="Disordered" evidence="6">
    <location>
        <begin position="1"/>
        <end position="58"/>
    </location>
</feature>
<organism evidence="8 9">
    <name type="scientific">Naegleria fowleri</name>
    <name type="common">Brain eating amoeba</name>
    <dbReference type="NCBI Taxonomy" id="5763"/>
    <lineage>
        <taxon>Eukaryota</taxon>
        <taxon>Discoba</taxon>
        <taxon>Heterolobosea</taxon>
        <taxon>Tetramitia</taxon>
        <taxon>Eutetramitia</taxon>
        <taxon>Vahlkampfiidae</taxon>
        <taxon>Naegleria</taxon>
    </lineage>
</organism>
<evidence type="ECO:0000256" key="1">
    <source>
        <dbReference type="ARBA" id="ARBA00004604"/>
    </source>
</evidence>
<dbReference type="OrthoDB" id="10267436at2759"/>
<keyword evidence="2 5" id="KW-0853">WD repeat</keyword>
<dbReference type="PROSITE" id="PS50294">
    <property type="entry name" value="WD_REPEATS_REGION"/>
    <property type="match status" value="6"/>
</dbReference>
<gene>
    <name evidence="8" type="ORF">FDP41_005180</name>
</gene>
<dbReference type="PANTHER" id="PTHR19848">
    <property type="entry name" value="WD40 REPEAT PROTEIN"/>
    <property type="match status" value="1"/>
</dbReference>
<dbReference type="InterPro" id="IPR019775">
    <property type="entry name" value="WD40_repeat_CS"/>
</dbReference>
<evidence type="ECO:0000256" key="2">
    <source>
        <dbReference type="ARBA" id="ARBA00022574"/>
    </source>
</evidence>
<feature type="repeat" description="WD" evidence="5">
    <location>
        <begin position="440"/>
        <end position="481"/>
    </location>
</feature>
<dbReference type="EMBL" id="VFQX01000043">
    <property type="protein sequence ID" value="KAF0975853.1"/>
    <property type="molecule type" value="Genomic_DNA"/>
</dbReference>
<dbReference type="SUPFAM" id="SSF50978">
    <property type="entry name" value="WD40 repeat-like"/>
    <property type="match status" value="1"/>
</dbReference>
<evidence type="ECO:0000313" key="8">
    <source>
        <dbReference type="EMBL" id="KAF0975853.1"/>
    </source>
</evidence>
<dbReference type="PROSITE" id="PS50082">
    <property type="entry name" value="WD_REPEATS_2"/>
    <property type="match status" value="7"/>
</dbReference>
<dbReference type="InterPro" id="IPR020472">
    <property type="entry name" value="WD40_PAC1"/>
</dbReference>
<dbReference type="OMA" id="AWEPYHR"/>
<dbReference type="InterPro" id="IPR001680">
    <property type="entry name" value="WD40_rpt"/>
</dbReference>
<dbReference type="PANTHER" id="PTHR19848:SF0">
    <property type="entry name" value="NOTCHLESS PROTEIN HOMOLOG 1"/>
    <property type="match status" value="1"/>
</dbReference>
<comment type="caution">
    <text evidence="8">The sequence shown here is derived from an EMBL/GenBank/DDBJ whole genome shotgun (WGS) entry which is preliminary data.</text>
</comment>
<feature type="repeat" description="WD" evidence="5">
    <location>
        <begin position="269"/>
        <end position="307"/>
    </location>
</feature>
<dbReference type="InterPro" id="IPR001632">
    <property type="entry name" value="WD40_G-protein_beta-like"/>
</dbReference>
<dbReference type="PRINTS" id="PR00320">
    <property type="entry name" value="GPROTEINBRPT"/>
</dbReference>
<dbReference type="GeneID" id="68112398"/>
<feature type="repeat" description="WD" evidence="5">
    <location>
        <begin position="184"/>
        <end position="225"/>
    </location>
</feature>
<feature type="domain" description="NLE" evidence="7">
    <location>
        <begin position="68"/>
        <end position="129"/>
    </location>
</feature>
<evidence type="ECO:0000259" key="7">
    <source>
        <dbReference type="Pfam" id="PF08154"/>
    </source>
</evidence>
<evidence type="ECO:0000256" key="6">
    <source>
        <dbReference type="SAM" id="MobiDB-lite"/>
    </source>
</evidence>
<dbReference type="PROSITE" id="PS00678">
    <property type="entry name" value="WD_REPEATS_1"/>
    <property type="match status" value="5"/>
</dbReference>
<feature type="compositionally biased region" description="Basic and acidic residues" evidence="6">
    <location>
        <begin position="29"/>
        <end position="41"/>
    </location>
</feature>
<feature type="repeat" description="WD" evidence="5">
    <location>
        <begin position="482"/>
        <end position="523"/>
    </location>
</feature>
<dbReference type="InterPro" id="IPR036322">
    <property type="entry name" value="WD40_repeat_dom_sf"/>
</dbReference>
<keyword evidence="3" id="KW-0677">Repeat</keyword>
<dbReference type="VEuPathDB" id="AmoebaDB:FDP41_005180"/>